<dbReference type="InterPro" id="IPR001633">
    <property type="entry name" value="EAL_dom"/>
</dbReference>
<feature type="domain" description="PAS" evidence="3">
    <location>
        <begin position="374"/>
        <end position="447"/>
    </location>
</feature>
<dbReference type="Pfam" id="PF00990">
    <property type="entry name" value="GGDEF"/>
    <property type="match status" value="1"/>
</dbReference>
<sequence length="935" mass="103676">MPARGLRATLAGRERDAIVGPFVLVIVVMILLCVASLDVMSAARAFVGGESHWSKAQKVAVSELQHYLTTFSEHDYQAFLNAIAIPQGDRRARLELNQPSPDMSVVSREFVRGGIDEADVPGMTRLYRHAGGMRDVHKAVDAWVEGDEVIGELVRAADDIHRHALAGERDRLWIEQSRDRIRVLDARLTPLEFAFSDALGKASRETATLLRISLCAIGALLVLVATRRARRLLDERARMVEELRASDDRYQLAVAGSNDGLWDWDRRSRQVYLSPRLRQMLGMPEEQGPAHAIDVFSRLHPDDRLVARRAVVAHVRRGHPLDLQFRVPRIDGRIRWYHARGASTRAVDGMAVRTAGSVTDITERREADAMLFAAKERAEVTLQSIGDAVITTDARGFIDYLNPSAERLTRWSMELAHGLPVASVCRFVSEANRQPMSDPVGQVLQRQAAWGSPDKLLLMHADGWSVAVDLTVTPIRDRLGATSGVVLVMRDVSSEREHAAQLSYQASHDPLTGLINRREFERRLAQAMHGTQSAGSSFAVLYVDLDQFKVINDTCSHAAGDELLRQLAALFGTVVRSSDAVARLGGDEFVFLLENCEEEAALAVAESLRTAIGDHHFAYRQHSFVISASIGMVSIDATRSITDDILGAADAACHLAKEKGRNRVQTYHLDNDEVAVRQSEMCWVGRLQRALSTGQLVLYAQDILDLRQTRNRRHFELLLRMRDEDGSLIPPRAFIPAAERYGLMPSIDRWVVHAAFTGLRTLATREPTNTPPLCSINLSGTSLCDVDFTAYLREQFALFGIAPSTICFEITETAAISSLSRAIAFIEDMRALGCRFSLDDFGAGMSSFTYLKHLPVDFVKIEGSFVKDMLHDPIDYAMVEAINKLGHATGKRTIAECVSSGPLLDEVRRLGIDFAQGFIVDAPRPFMPMDRSTTA</sequence>
<keyword evidence="2" id="KW-0472">Membrane</keyword>
<evidence type="ECO:0000313" key="7">
    <source>
        <dbReference type="EMBL" id="RAO77328.1"/>
    </source>
</evidence>
<feature type="domain" description="PAS" evidence="3">
    <location>
        <begin position="246"/>
        <end position="318"/>
    </location>
</feature>
<dbReference type="Pfam" id="PF00563">
    <property type="entry name" value="EAL"/>
    <property type="match status" value="1"/>
</dbReference>
<gene>
    <name evidence="7" type="ORF">CA260_05440</name>
</gene>
<dbReference type="CDD" id="cd01949">
    <property type="entry name" value="GGDEF"/>
    <property type="match status" value="1"/>
</dbReference>
<keyword evidence="2" id="KW-1133">Transmembrane helix</keyword>
<dbReference type="InterPro" id="IPR043128">
    <property type="entry name" value="Rev_trsase/Diguanyl_cyclase"/>
</dbReference>
<dbReference type="InterPro" id="IPR013655">
    <property type="entry name" value="PAS_fold_3"/>
</dbReference>
<dbReference type="InterPro" id="IPR000700">
    <property type="entry name" value="PAS-assoc_C"/>
</dbReference>
<dbReference type="PROSITE" id="PS50883">
    <property type="entry name" value="EAL"/>
    <property type="match status" value="1"/>
</dbReference>
<dbReference type="SUPFAM" id="SSF55073">
    <property type="entry name" value="Nucleotide cyclase"/>
    <property type="match status" value="1"/>
</dbReference>
<dbReference type="Gene3D" id="3.30.70.270">
    <property type="match status" value="1"/>
</dbReference>
<dbReference type="NCBIfam" id="TIGR00254">
    <property type="entry name" value="GGDEF"/>
    <property type="match status" value="1"/>
</dbReference>
<dbReference type="InterPro" id="IPR035965">
    <property type="entry name" value="PAS-like_dom_sf"/>
</dbReference>
<dbReference type="InterPro" id="IPR001610">
    <property type="entry name" value="PAC"/>
</dbReference>
<dbReference type="PROSITE" id="PS50887">
    <property type="entry name" value="GGDEF"/>
    <property type="match status" value="1"/>
</dbReference>
<keyword evidence="2" id="KW-0812">Transmembrane</keyword>
<name>A0A328P4Z2_9GAMM</name>
<dbReference type="SUPFAM" id="SSF141868">
    <property type="entry name" value="EAL domain-like"/>
    <property type="match status" value="1"/>
</dbReference>
<evidence type="ECO:0000313" key="8">
    <source>
        <dbReference type="Proteomes" id="UP000248926"/>
    </source>
</evidence>
<evidence type="ECO:0000259" key="6">
    <source>
        <dbReference type="PROSITE" id="PS50887"/>
    </source>
</evidence>
<dbReference type="InterPro" id="IPR000160">
    <property type="entry name" value="GGDEF_dom"/>
</dbReference>
<evidence type="ECO:0000256" key="2">
    <source>
        <dbReference type="SAM" id="Phobius"/>
    </source>
</evidence>
<dbReference type="Proteomes" id="UP000248926">
    <property type="component" value="Unassembled WGS sequence"/>
</dbReference>
<dbReference type="InterPro" id="IPR035919">
    <property type="entry name" value="EAL_sf"/>
</dbReference>
<evidence type="ECO:0000259" key="3">
    <source>
        <dbReference type="PROSITE" id="PS50112"/>
    </source>
</evidence>
<dbReference type="GO" id="GO:0003824">
    <property type="term" value="F:catalytic activity"/>
    <property type="evidence" value="ECO:0007669"/>
    <property type="project" value="UniProtKB-ARBA"/>
</dbReference>
<dbReference type="PANTHER" id="PTHR44757:SF4">
    <property type="entry name" value="DIGUANYLATE CYCLASE DGCE-RELATED"/>
    <property type="match status" value="1"/>
</dbReference>
<evidence type="ECO:0008006" key="9">
    <source>
        <dbReference type="Google" id="ProtNLM"/>
    </source>
</evidence>
<evidence type="ECO:0000259" key="4">
    <source>
        <dbReference type="PROSITE" id="PS50113"/>
    </source>
</evidence>
<comment type="caution">
    <text evidence="7">The sequence shown here is derived from an EMBL/GenBank/DDBJ whole genome shotgun (WGS) entry which is preliminary data.</text>
</comment>
<proteinExistence type="predicted"/>
<dbReference type="FunFam" id="3.30.70.270:FF:000001">
    <property type="entry name" value="Diguanylate cyclase domain protein"/>
    <property type="match status" value="1"/>
</dbReference>
<protein>
    <recommendedName>
        <fullName evidence="9">PAS domain S-box protein</fullName>
    </recommendedName>
</protein>
<feature type="transmembrane region" description="Helical" evidence="2">
    <location>
        <begin position="17"/>
        <end position="37"/>
    </location>
</feature>
<feature type="domain" description="GGDEF" evidence="6">
    <location>
        <begin position="536"/>
        <end position="669"/>
    </location>
</feature>
<feature type="domain" description="EAL" evidence="5">
    <location>
        <begin position="680"/>
        <end position="935"/>
    </location>
</feature>
<dbReference type="Gene3D" id="3.20.20.450">
    <property type="entry name" value="EAL domain"/>
    <property type="match status" value="1"/>
</dbReference>
<dbReference type="NCBIfam" id="TIGR00229">
    <property type="entry name" value="sensory_box"/>
    <property type="match status" value="2"/>
</dbReference>
<dbReference type="PROSITE" id="PS50112">
    <property type="entry name" value="PAS"/>
    <property type="match status" value="2"/>
</dbReference>
<dbReference type="CDD" id="cd00130">
    <property type="entry name" value="PAS"/>
    <property type="match status" value="1"/>
</dbReference>
<dbReference type="EMBL" id="NFZS01000001">
    <property type="protein sequence ID" value="RAO77328.1"/>
    <property type="molecule type" value="Genomic_DNA"/>
</dbReference>
<feature type="domain" description="PAC" evidence="4">
    <location>
        <begin position="452"/>
        <end position="504"/>
    </location>
</feature>
<dbReference type="Gene3D" id="3.30.450.20">
    <property type="entry name" value="PAS domain"/>
    <property type="match status" value="2"/>
</dbReference>
<evidence type="ECO:0000259" key="5">
    <source>
        <dbReference type="PROSITE" id="PS50883"/>
    </source>
</evidence>
<dbReference type="Pfam" id="PF08448">
    <property type="entry name" value="PAS_4"/>
    <property type="match status" value="1"/>
</dbReference>
<dbReference type="PANTHER" id="PTHR44757">
    <property type="entry name" value="DIGUANYLATE CYCLASE DGCP"/>
    <property type="match status" value="1"/>
</dbReference>
<dbReference type="OrthoDB" id="9787514at2"/>
<dbReference type="PROSITE" id="PS50113">
    <property type="entry name" value="PAC"/>
    <property type="match status" value="2"/>
</dbReference>
<dbReference type="CDD" id="cd01948">
    <property type="entry name" value="EAL"/>
    <property type="match status" value="1"/>
</dbReference>
<dbReference type="InterPro" id="IPR029787">
    <property type="entry name" value="Nucleotide_cyclase"/>
</dbReference>
<dbReference type="InterPro" id="IPR000014">
    <property type="entry name" value="PAS"/>
</dbReference>
<dbReference type="SMART" id="SM00267">
    <property type="entry name" value="GGDEF"/>
    <property type="match status" value="1"/>
</dbReference>
<reference evidence="7 8" key="1">
    <citation type="journal article" date="2018" name="Genet. Mol. Biol.">
        <title>The genome sequence of Dyella jiangningensis FCAV SCS01 from a lignocellulose-decomposing microbial consortium metagenome reveals potential for biotechnological applications.</title>
        <authorList>
            <person name="Desiderato J.G."/>
            <person name="Alvarenga D.O."/>
            <person name="Constancio M.T.L."/>
            <person name="Alves L.M.C."/>
            <person name="Varani A.M."/>
        </authorList>
    </citation>
    <scope>NUCLEOTIDE SEQUENCE [LARGE SCALE GENOMIC DNA]</scope>
    <source>
        <strain evidence="7 8">FCAV SCS01</strain>
    </source>
</reference>
<dbReference type="Pfam" id="PF08447">
    <property type="entry name" value="PAS_3"/>
    <property type="match status" value="1"/>
</dbReference>
<dbReference type="SMART" id="SM00086">
    <property type="entry name" value="PAC"/>
    <property type="match status" value="2"/>
</dbReference>
<comment type="cofactor">
    <cofactor evidence="1">
        <name>Mg(2+)</name>
        <dbReference type="ChEBI" id="CHEBI:18420"/>
    </cofactor>
</comment>
<feature type="domain" description="PAC" evidence="4">
    <location>
        <begin position="321"/>
        <end position="373"/>
    </location>
</feature>
<dbReference type="SMART" id="SM00091">
    <property type="entry name" value="PAS"/>
    <property type="match status" value="2"/>
</dbReference>
<keyword evidence="8" id="KW-1185">Reference proteome</keyword>
<dbReference type="InterPro" id="IPR052155">
    <property type="entry name" value="Biofilm_reg_signaling"/>
</dbReference>
<dbReference type="RefSeq" id="WP_111981378.1">
    <property type="nucleotide sequence ID" value="NZ_NFZS01000001.1"/>
</dbReference>
<organism evidence="7 8">
    <name type="scientific">Dyella jiangningensis</name>
    <dbReference type="NCBI Taxonomy" id="1379159"/>
    <lineage>
        <taxon>Bacteria</taxon>
        <taxon>Pseudomonadati</taxon>
        <taxon>Pseudomonadota</taxon>
        <taxon>Gammaproteobacteria</taxon>
        <taxon>Lysobacterales</taxon>
        <taxon>Rhodanobacteraceae</taxon>
        <taxon>Dyella</taxon>
    </lineage>
</organism>
<dbReference type="AlphaFoldDB" id="A0A328P4Z2"/>
<accession>A0A328P4Z2</accession>
<dbReference type="InterPro" id="IPR013656">
    <property type="entry name" value="PAS_4"/>
</dbReference>
<dbReference type="SMART" id="SM00052">
    <property type="entry name" value="EAL"/>
    <property type="match status" value="1"/>
</dbReference>
<dbReference type="SUPFAM" id="SSF55785">
    <property type="entry name" value="PYP-like sensor domain (PAS domain)"/>
    <property type="match status" value="2"/>
</dbReference>
<evidence type="ECO:0000256" key="1">
    <source>
        <dbReference type="ARBA" id="ARBA00001946"/>
    </source>
</evidence>